<dbReference type="EMBL" id="CP098755">
    <property type="protein sequence ID" value="USG66130.1"/>
    <property type="molecule type" value="Genomic_DNA"/>
</dbReference>
<keyword evidence="4" id="KW-1185">Reference proteome</keyword>
<dbReference type="Pfam" id="PF03795">
    <property type="entry name" value="YCII"/>
    <property type="match status" value="1"/>
</dbReference>
<protein>
    <submittedName>
        <fullName evidence="3">YciI family protein</fullName>
    </submittedName>
</protein>
<evidence type="ECO:0000313" key="4">
    <source>
        <dbReference type="Proteomes" id="UP001056500"/>
    </source>
</evidence>
<dbReference type="InterPro" id="IPR011008">
    <property type="entry name" value="Dimeric_a/b-barrel"/>
</dbReference>
<reference evidence="3" key="1">
    <citation type="submission" date="2022-06" db="EMBL/GenBank/DDBJ databases">
        <title>Genome sequencing of Brevibacillus sp. BB3-R1.</title>
        <authorList>
            <person name="Heo J."/>
            <person name="Lee D."/>
            <person name="Won M."/>
            <person name="Han B.-H."/>
            <person name="Hong S.-B."/>
            <person name="Kwon S.-W."/>
        </authorList>
    </citation>
    <scope>NUCLEOTIDE SEQUENCE</scope>
    <source>
        <strain evidence="3">BB3-R1</strain>
    </source>
</reference>
<evidence type="ECO:0000313" key="3">
    <source>
        <dbReference type="EMBL" id="USG66130.1"/>
    </source>
</evidence>
<organism evidence="3 4">
    <name type="scientific">Brevibacillus ruminantium</name>
    <dbReference type="NCBI Taxonomy" id="2950604"/>
    <lineage>
        <taxon>Bacteria</taxon>
        <taxon>Bacillati</taxon>
        <taxon>Bacillota</taxon>
        <taxon>Bacilli</taxon>
        <taxon>Bacillales</taxon>
        <taxon>Paenibacillaceae</taxon>
        <taxon>Brevibacillus</taxon>
    </lineage>
</organism>
<dbReference type="InterPro" id="IPR005545">
    <property type="entry name" value="YCII"/>
</dbReference>
<proteinExistence type="inferred from homology"/>
<gene>
    <name evidence="3" type="ORF">NDK47_01985</name>
</gene>
<dbReference type="PANTHER" id="PTHR35174">
    <property type="entry name" value="BLL7171 PROTEIN-RELATED"/>
    <property type="match status" value="1"/>
</dbReference>
<accession>A0ABY4WJU5</accession>
<evidence type="ECO:0000259" key="2">
    <source>
        <dbReference type="Pfam" id="PF03795"/>
    </source>
</evidence>
<comment type="similarity">
    <text evidence="1">Belongs to the YciI family.</text>
</comment>
<dbReference type="PANTHER" id="PTHR35174:SF4">
    <property type="entry name" value="BLL7163 PROTEIN"/>
    <property type="match status" value="1"/>
</dbReference>
<dbReference type="Gene3D" id="3.30.70.1060">
    <property type="entry name" value="Dimeric alpha+beta barrel"/>
    <property type="match status" value="1"/>
</dbReference>
<evidence type="ECO:0000256" key="1">
    <source>
        <dbReference type="ARBA" id="ARBA00007689"/>
    </source>
</evidence>
<dbReference type="SUPFAM" id="SSF54909">
    <property type="entry name" value="Dimeric alpha+beta barrel"/>
    <property type="match status" value="1"/>
</dbReference>
<dbReference type="RefSeq" id="WP_251873210.1">
    <property type="nucleotide sequence ID" value="NZ_CP098755.1"/>
</dbReference>
<dbReference type="Proteomes" id="UP001056500">
    <property type="component" value="Chromosome"/>
</dbReference>
<sequence length="144" mass="16028">MKFVLMTKATRHLEAGIPPSQASKDALQNYLQELDEAGILIATEQFYPSSSGLRMSFPKPGDRPVLAWGPLSEVKELVSGFTLIEVNSEEEAIEWALRMPDPNGYGEGIIELRRVYEQSQTGVDSLQKGLEYELRGQIGMLGNR</sequence>
<name>A0ABY4WJU5_9BACL</name>
<feature type="domain" description="YCII-related" evidence="2">
    <location>
        <begin position="1"/>
        <end position="117"/>
    </location>
</feature>